<dbReference type="EMBL" id="CP051682">
    <property type="protein sequence ID" value="QJD95085.1"/>
    <property type="molecule type" value="Genomic_DNA"/>
</dbReference>
<gene>
    <name evidence="1" type="ORF">HH214_03930</name>
</gene>
<evidence type="ECO:0000313" key="2">
    <source>
        <dbReference type="Proteomes" id="UP000503278"/>
    </source>
</evidence>
<organism evidence="1 2">
    <name type="scientific">Mucilaginibacter robiniae</name>
    <dbReference type="NCBI Taxonomy" id="2728022"/>
    <lineage>
        <taxon>Bacteria</taxon>
        <taxon>Pseudomonadati</taxon>
        <taxon>Bacteroidota</taxon>
        <taxon>Sphingobacteriia</taxon>
        <taxon>Sphingobacteriales</taxon>
        <taxon>Sphingobacteriaceae</taxon>
        <taxon>Mucilaginibacter</taxon>
    </lineage>
</organism>
<dbReference type="KEGG" id="mrob:HH214_03930"/>
<proteinExistence type="predicted"/>
<dbReference type="AlphaFoldDB" id="A0A7L5DVE7"/>
<accession>A0A7L5DVE7</accession>
<reference evidence="1 2" key="1">
    <citation type="submission" date="2020-04" db="EMBL/GenBank/DDBJ databases">
        <title>Genome sequencing of novel species.</title>
        <authorList>
            <person name="Heo J."/>
            <person name="Kim S.-J."/>
            <person name="Kim J.-S."/>
            <person name="Hong S.-B."/>
            <person name="Kwon S.-W."/>
        </authorList>
    </citation>
    <scope>NUCLEOTIDE SEQUENCE [LARGE SCALE GENOMIC DNA]</scope>
    <source>
        <strain evidence="1 2">F39-2</strain>
    </source>
</reference>
<protein>
    <submittedName>
        <fullName evidence="1">Uncharacterized protein</fullName>
    </submittedName>
</protein>
<name>A0A7L5DVE7_9SPHI</name>
<evidence type="ECO:0000313" key="1">
    <source>
        <dbReference type="EMBL" id="QJD95085.1"/>
    </source>
</evidence>
<sequence>MVQIIWVKFMKKVGCLVWILLLGYGALAQKKANLARLDVDRLYEIYHDKQEVTFRTNTGNVTANVLIYYNAYRQPCAIILYGDAVGLANIEEVKQQLGAAKLHDGYVKDNGKLNTIDFDRPGAYENNVEVTVYHKGTQYAKYGIKKMEERNPVDTLNNDNMPTNISDFFYFEVGDTARKQAIRPGKLVF</sequence>
<dbReference type="Proteomes" id="UP000503278">
    <property type="component" value="Chromosome"/>
</dbReference>
<dbReference type="RefSeq" id="WP_169606102.1">
    <property type="nucleotide sequence ID" value="NZ_CP051682.1"/>
</dbReference>
<keyword evidence="2" id="KW-1185">Reference proteome</keyword>